<sequence>MANVDTARNTRQADKSVPSTTEQASTAKVTSATRTPGEFRSLEWEMRLRDTLEIGGLWTRDAKAPTYEELRPYGPRETAGFPVYKDLEQRLLDAVAHPDPEIAHVMAACAAYAYSGPETVSMIMARMGLQDNQCRMIQASVDAMMIHSTAFLIQSKSGRVGILCYRGAEPHDAAHRLGDADREPERIAYRACHPSATVHAGIYRNVRATRYEVMNALRHASDRHSVRTSLPNGSPGLDLGRVDGRLEALYITGHGHGGAMAALMGVMIRHERKYREALGDRLKAVYTYGQPMIGDPRFAEACERDEFLHDNVIRYIYDRDVVPHLPPSTSGPFRHFGREYRYEIPHIRNVVADVLGRSESHAGGHAGEWRTGGHPAGQVPHLLGMPVSAPAFVARMFPVARSLPAVYSIDDHLPHHYLSALTPPGVQNEFGD</sequence>
<gene>
    <name evidence="3" type="ORF">AB0I59_24005</name>
</gene>
<comment type="caution">
    <text evidence="3">The sequence shown here is derived from an EMBL/GenBank/DDBJ whole genome shotgun (WGS) entry which is preliminary data.</text>
</comment>
<dbReference type="CDD" id="cd00519">
    <property type="entry name" value="Lipase_3"/>
    <property type="match status" value="1"/>
</dbReference>
<dbReference type="SUPFAM" id="SSF53474">
    <property type="entry name" value="alpha/beta-Hydrolases"/>
    <property type="match status" value="1"/>
</dbReference>
<dbReference type="InterPro" id="IPR029058">
    <property type="entry name" value="AB_hydrolase_fold"/>
</dbReference>
<dbReference type="Pfam" id="PF01764">
    <property type="entry name" value="Lipase_3"/>
    <property type="match status" value="1"/>
</dbReference>
<dbReference type="InterPro" id="IPR051218">
    <property type="entry name" value="Sec_MonoDiacylglyc_Lipase"/>
</dbReference>
<dbReference type="RefSeq" id="WP_082776909.1">
    <property type="nucleotide sequence ID" value="NZ_JBFALK010000013.1"/>
</dbReference>
<keyword evidence="3" id="KW-0378">Hydrolase</keyword>
<dbReference type="Proteomes" id="UP001551675">
    <property type="component" value="Unassembled WGS sequence"/>
</dbReference>
<protein>
    <submittedName>
        <fullName evidence="3">Lipase family protein</fullName>
        <ecNumber evidence="3">3.1.1.-</ecNumber>
    </submittedName>
</protein>
<dbReference type="EC" id="3.1.1.-" evidence="3"/>
<feature type="compositionally biased region" description="Polar residues" evidence="1">
    <location>
        <begin position="1"/>
        <end position="10"/>
    </location>
</feature>
<proteinExistence type="predicted"/>
<dbReference type="PANTHER" id="PTHR45856">
    <property type="entry name" value="ALPHA/BETA-HYDROLASES SUPERFAMILY PROTEIN"/>
    <property type="match status" value="1"/>
</dbReference>
<evidence type="ECO:0000313" key="4">
    <source>
        <dbReference type="Proteomes" id="UP001551675"/>
    </source>
</evidence>
<evidence type="ECO:0000259" key="2">
    <source>
        <dbReference type="Pfam" id="PF01764"/>
    </source>
</evidence>
<feature type="region of interest" description="Disordered" evidence="1">
    <location>
        <begin position="1"/>
        <end position="36"/>
    </location>
</feature>
<keyword evidence="4" id="KW-1185">Reference proteome</keyword>
<dbReference type="PANTHER" id="PTHR45856:SF24">
    <property type="entry name" value="FUNGAL LIPASE-LIKE DOMAIN-CONTAINING PROTEIN"/>
    <property type="match status" value="1"/>
</dbReference>
<evidence type="ECO:0000256" key="1">
    <source>
        <dbReference type="SAM" id="MobiDB-lite"/>
    </source>
</evidence>
<feature type="compositionally biased region" description="Polar residues" evidence="1">
    <location>
        <begin position="17"/>
        <end position="34"/>
    </location>
</feature>
<dbReference type="InterPro" id="IPR002921">
    <property type="entry name" value="Fungal_lipase-type"/>
</dbReference>
<accession>A0ABV3GJ87</accession>
<feature type="domain" description="Fungal lipase-type" evidence="2">
    <location>
        <begin position="248"/>
        <end position="328"/>
    </location>
</feature>
<organism evidence="3 4">
    <name type="scientific">Microtetraspora glauca</name>
    <dbReference type="NCBI Taxonomy" id="1996"/>
    <lineage>
        <taxon>Bacteria</taxon>
        <taxon>Bacillati</taxon>
        <taxon>Actinomycetota</taxon>
        <taxon>Actinomycetes</taxon>
        <taxon>Streptosporangiales</taxon>
        <taxon>Streptosporangiaceae</taxon>
        <taxon>Microtetraspora</taxon>
    </lineage>
</organism>
<name>A0ABV3GJ87_MICGL</name>
<evidence type="ECO:0000313" key="3">
    <source>
        <dbReference type="EMBL" id="MEV0971687.1"/>
    </source>
</evidence>
<dbReference type="Gene3D" id="3.40.50.1820">
    <property type="entry name" value="alpha/beta hydrolase"/>
    <property type="match status" value="1"/>
</dbReference>
<dbReference type="GO" id="GO:0016787">
    <property type="term" value="F:hydrolase activity"/>
    <property type="evidence" value="ECO:0007669"/>
    <property type="project" value="UniProtKB-KW"/>
</dbReference>
<dbReference type="EMBL" id="JBFALK010000013">
    <property type="protein sequence ID" value="MEV0971687.1"/>
    <property type="molecule type" value="Genomic_DNA"/>
</dbReference>
<reference evidence="3 4" key="1">
    <citation type="submission" date="2024-06" db="EMBL/GenBank/DDBJ databases">
        <title>The Natural Products Discovery Center: Release of the First 8490 Sequenced Strains for Exploring Actinobacteria Biosynthetic Diversity.</title>
        <authorList>
            <person name="Kalkreuter E."/>
            <person name="Kautsar S.A."/>
            <person name="Yang D."/>
            <person name="Bader C.D."/>
            <person name="Teijaro C.N."/>
            <person name="Fluegel L."/>
            <person name="Davis C.M."/>
            <person name="Simpson J.R."/>
            <person name="Lauterbach L."/>
            <person name="Steele A.D."/>
            <person name="Gui C."/>
            <person name="Meng S."/>
            <person name="Li G."/>
            <person name="Viehrig K."/>
            <person name="Ye F."/>
            <person name="Su P."/>
            <person name="Kiefer A.F."/>
            <person name="Nichols A."/>
            <person name="Cepeda A.J."/>
            <person name="Yan W."/>
            <person name="Fan B."/>
            <person name="Jiang Y."/>
            <person name="Adhikari A."/>
            <person name="Zheng C.-J."/>
            <person name="Schuster L."/>
            <person name="Cowan T.M."/>
            <person name="Smanski M.J."/>
            <person name="Chevrette M.G."/>
            <person name="De Carvalho L.P.S."/>
            <person name="Shen B."/>
        </authorList>
    </citation>
    <scope>NUCLEOTIDE SEQUENCE [LARGE SCALE GENOMIC DNA]</scope>
    <source>
        <strain evidence="3 4">NPDC050100</strain>
    </source>
</reference>